<dbReference type="PROSITE" id="PS50878">
    <property type="entry name" value="RT_POL"/>
    <property type="match status" value="1"/>
</dbReference>
<evidence type="ECO:0000313" key="2">
    <source>
        <dbReference type="EMBL" id="JAS07704.1"/>
    </source>
</evidence>
<feature type="non-terminal residue" evidence="2">
    <location>
        <position position="663"/>
    </location>
</feature>
<gene>
    <name evidence="2" type="ORF">g.37121</name>
</gene>
<sequence length="663" mass="76078">MSNTIKIISWNANGLLKRQTELQAILDINKVDVCLISETHLTKQSFIKFRGYKIYHTIHPENAAKGGSAIIIKENISHYEENKFQSEDIQATMLNIKTKNQNVTIASLYSPPKHNIKQERYLELFRAVGNRFIIGGDYNAKHTHWGSRLTTTKGKELLIAIQDYKCEVISTGKPTYWPTDPNKIPDLIDFFITKNVSSNYMQLDEILELNSDHSAIVLTLSETIISKPTNPCLVNKKTDWESFRKSLEERIELAVPLQTEEQLDFEVGKLVCDIQHSAWQNTPEIKRKLKGNLYPKEIVELVSEKRKARKKWHQTRNPRDKTTLNNLTAQLRNEIRQLKNDSISDFLCSLTNDSSTEYSLWKTTKNLKRPIMQIPPIKNADGSWARNNEQKATIFANHLENIFQPNAANDTDPFLDNEVQMDGIIPFVTLAEVKKEIKNNINPKKAPGFDLITGQILKELPRKALIKLTNVINATFRLQYVPQLWKVAEVIMIPKPGKPPYEATSYRPISLLPIMSKLFEKLLLKRLKPIIEEKQLIPNHQFGFRNQHSTIDQVHRITDVIEKALEEKKVCSTIFLDVAQAFDKVWHKGLIHKLQMLLPAQYSNILKSYISERYFRIKQEDAYSGLKKILAGVPQGSVLGPILYLLYTSDLPTFPNNAVATFA</sequence>
<dbReference type="Pfam" id="PF03372">
    <property type="entry name" value="Exo_endo_phos"/>
    <property type="match status" value="1"/>
</dbReference>
<dbReference type="PANTHER" id="PTHR36688:SF2">
    <property type="entry name" value="ENDONUCLEASE_EXONUCLEASE_PHOSPHATASE DOMAIN-CONTAINING PROTEIN"/>
    <property type="match status" value="1"/>
</dbReference>
<evidence type="ECO:0000259" key="1">
    <source>
        <dbReference type="PROSITE" id="PS50878"/>
    </source>
</evidence>
<feature type="domain" description="Reverse transcriptase" evidence="1">
    <location>
        <begin position="474"/>
        <end position="663"/>
    </location>
</feature>
<protein>
    <recommendedName>
        <fullName evidence="1">Reverse transcriptase domain-containing protein</fullName>
    </recommendedName>
</protein>
<dbReference type="PANTHER" id="PTHR36688">
    <property type="entry name" value="ENDO/EXONUCLEASE/PHOSPHATASE DOMAIN-CONTAINING PROTEIN"/>
    <property type="match status" value="1"/>
</dbReference>
<dbReference type="GO" id="GO:0003824">
    <property type="term" value="F:catalytic activity"/>
    <property type="evidence" value="ECO:0007669"/>
    <property type="project" value="InterPro"/>
</dbReference>
<dbReference type="SUPFAM" id="SSF56672">
    <property type="entry name" value="DNA/RNA polymerases"/>
    <property type="match status" value="1"/>
</dbReference>
<proteinExistence type="predicted"/>
<dbReference type="InterPro" id="IPR052560">
    <property type="entry name" value="RdDP_mobile_element"/>
</dbReference>
<dbReference type="GO" id="GO:0071897">
    <property type="term" value="P:DNA biosynthetic process"/>
    <property type="evidence" value="ECO:0007669"/>
    <property type="project" value="UniProtKB-ARBA"/>
</dbReference>
<dbReference type="InterPro" id="IPR000477">
    <property type="entry name" value="RT_dom"/>
</dbReference>
<dbReference type="EMBL" id="GEDC01029594">
    <property type="protein sequence ID" value="JAS07704.1"/>
    <property type="molecule type" value="Transcribed_RNA"/>
</dbReference>
<dbReference type="SUPFAM" id="SSF56219">
    <property type="entry name" value="DNase I-like"/>
    <property type="match status" value="1"/>
</dbReference>
<reference evidence="2" key="1">
    <citation type="submission" date="2015-12" db="EMBL/GenBank/DDBJ databases">
        <title>De novo transcriptome assembly of four potential Pierce s Disease insect vectors from Arizona vineyards.</title>
        <authorList>
            <person name="Tassone E.E."/>
        </authorList>
    </citation>
    <scope>NUCLEOTIDE SEQUENCE</scope>
</reference>
<dbReference type="Gene3D" id="3.60.10.10">
    <property type="entry name" value="Endonuclease/exonuclease/phosphatase"/>
    <property type="match status" value="1"/>
</dbReference>
<name>A0A1B6C2V8_9HEMI</name>
<dbReference type="InterPro" id="IPR043502">
    <property type="entry name" value="DNA/RNA_pol_sf"/>
</dbReference>
<dbReference type="AlphaFoldDB" id="A0A1B6C2V8"/>
<accession>A0A1B6C2V8</accession>
<dbReference type="InterPro" id="IPR036691">
    <property type="entry name" value="Endo/exonu/phosph_ase_sf"/>
</dbReference>
<dbReference type="Pfam" id="PF00078">
    <property type="entry name" value="RVT_1"/>
    <property type="match status" value="1"/>
</dbReference>
<organism evidence="2">
    <name type="scientific">Clastoptera arizonana</name>
    <name type="common">Arizona spittle bug</name>
    <dbReference type="NCBI Taxonomy" id="38151"/>
    <lineage>
        <taxon>Eukaryota</taxon>
        <taxon>Metazoa</taxon>
        <taxon>Ecdysozoa</taxon>
        <taxon>Arthropoda</taxon>
        <taxon>Hexapoda</taxon>
        <taxon>Insecta</taxon>
        <taxon>Pterygota</taxon>
        <taxon>Neoptera</taxon>
        <taxon>Paraneoptera</taxon>
        <taxon>Hemiptera</taxon>
        <taxon>Auchenorrhyncha</taxon>
        <taxon>Cercopoidea</taxon>
        <taxon>Clastopteridae</taxon>
        <taxon>Clastoptera</taxon>
    </lineage>
</organism>
<dbReference type="InterPro" id="IPR005135">
    <property type="entry name" value="Endo/exonuclease/phosphatase"/>
</dbReference>
<dbReference type="CDD" id="cd01650">
    <property type="entry name" value="RT_nLTR_like"/>
    <property type="match status" value="1"/>
</dbReference>